<evidence type="ECO:0000259" key="1">
    <source>
        <dbReference type="Pfam" id="PF11716"/>
    </source>
</evidence>
<keyword evidence="3" id="KW-1185">Reference proteome</keyword>
<dbReference type="eggNOG" id="ENOG503352K">
    <property type="taxonomic scope" value="Bacteria"/>
</dbReference>
<evidence type="ECO:0000313" key="2">
    <source>
        <dbReference type="EMBL" id="ACU75229.1"/>
    </source>
</evidence>
<sequence length="220" mass="22679">MAALSPSDGLLEQVAAYSAEAVSAVTLEDLSAPTPCRQWNLLALMLHLNSSLGALIDTLQDGRPDLLGALRRVGGKRTGKRTGKGNGTDVPDPGRLGVEDDIGILLAAAVQYRTEKLVRVNDALRERDGPDIVLVGGRPLPCDLVAGAGAVELAVHSWDIARACGRILPIPDAPAAELLDLSTLIVDGAGRPGLFASAVAAPPDAGPGDRLIALLGRTPV</sequence>
<dbReference type="HOGENOM" id="CLU_051661_2_2_11"/>
<dbReference type="RefSeq" id="WP_015794958.1">
    <property type="nucleotide sequence ID" value="NC_013131.1"/>
</dbReference>
<dbReference type="InterPro" id="IPR024344">
    <property type="entry name" value="MDMPI_metal-binding"/>
</dbReference>
<dbReference type="OrthoDB" id="5185819at2"/>
<dbReference type="SUPFAM" id="SSF109854">
    <property type="entry name" value="DinB/YfiT-like putative metalloenzymes"/>
    <property type="match status" value="1"/>
</dbReference>
<dbReference type="EMBL" id="CP001700">
    <property type="protein sequence ID" value="ACU75229.1"/>
    <property type="molecule type" value="Genomic_DNA"/>
</dbReference>
<dbReference type="STRING" id="479433.Caci_6375"/>
<dbReference type="Pfam" id="PF11716">
    <property type="entry name" value="MDMPI_N"/>
    <property type="match status" value="1"/>
</dbReference>
<gene>
    <name evidence="2" type="ordered locus">Caci_6375</name>
</gene>
<evidence type="ECO:0000313" key="3">
    <source>
        <dbReference type="Proteomes" id="UP000000851"/>
    </source>
</evidence>
<feature type="domain" description="Mycothiol-dependent maleylpyruvate isomerase metal-binding" evidence="1">
    <location>
        <begin position="12"/>
        <end position="161"/>
    </location>
</feature>
<organism evidence="2 3">
    <name type="scientific">Catenulispora acidiphila (strain DSM 44928 / JCM 14897 / NBRC 102108 / NRRL B-24433 / ID139908)</name>
    <dbReference type="NCBI Taxonomy" id="479433"/>
    <lineage>
        <taxon>Bacteria</taxon>
        <taxon>Bacillati</taxon>
        <taxon>Actinomycetota</taxon>
        <taxon>Actinomycetes</taxon>
        <taxon>Catenulisporales</taxon>
        <taxon>Catenulisporaceae</taxon>
        <taxon>Catenulispora</taxon>
    </lineage>
</organism>
<dbReference type="Proteomes" id="UP000000851">
    <property type="component" value="Chromosome"/>
</dbReference>
<reference evidence="2 3" key="1">
    <citation type="journal article" date="2009" name="Stand. Genomic Sci.">
        <title>Complete genome sequence of Catenulispora acidiphila type strain (ID 139908).</title>
        <authorList>
            <person name="Copeland A."/>
            <person name="Lapidus A."/>
            <person name="Glavina Del Rio T."/>
            <person name="Nolan M."/>
            <person name="Lucas S."/>
            <person name="Chen F."/>
            <person name="Tice H."/>
            <person name="Cheng J.F."/>
            <person name="Bruce D."/>
            <person name="Goodwin L."/>
            <person name="Pitluck S."/>
            <person name="Mikhailova N."/>
            <person name="Pati A."/>
            <person name="Ivanova N."/>
            <person name="Mavromatis K."/>
            <person name="Chen A."/>
            <person name="Palaniappan K."/>
            <person name="Chain P."/>
            <person name="Land M."/>
            <person name="Hauser L."/>
            <person name="Chang Y.J."/>
            <person name="Jeffries C.D."/>
            <person name="Chertkov O."/>
            <person name="Brettin T."/>
            <person name="Detter J.C."/>
            <person name="Han C."/>
            <person name="Ali Z."/>
            <person name="Tindall B.J."/>
            <person name="Goker M."/>
            <person name="Bristow J."/>
            <person name="Eisen J.A."/>
            <person name="Markowitz V."/>
            <person name="Hugenholtz P."/>
            <person name="Kyrpides N.C."/>
            <person name="Klenk H.P."/>
        </authorList>
    </citation>
    <scope>NUCLEOTIDE SEQUENCE [LARGE SCALE GENOMIC DNA]</scope>
    <source>
        <strain evidence="3">DSM 44928 / JCM 14897 / NBRC 102108 / NRRL B-24433 / ID139908</strain>
    </source>
</reference>
<accession>C7PWE9</accession>
<dbReference type="AlphaFoldDB" id="C7PWE9"/>
<dbReference type="Gene3D" id="1.20.120.450">
    <property type="entry name" value="dinb family like domain"/>
    <property type="match status" value="1"/>
</dbReference>
<proteinExistence type="predicted"/>
<protein>
    <recommendedName>
        <fullName evidence="1">Mycothiol-dependent maleylpyruvate isomerase metal-binding domain-containing protein</fullName>
    </recommendedName>
</protein>
<dbReference type="InParanoid" id="C7PWE9"/>
<dbReference type="KEGG" id="cai:Caci_6375"/>
<dbReference type="GO" id="GO:0046872">
    <property type="term" value="F:metal ion binding"/>
    <property type="evidence" value="ECO:0007669"/>
    <property type="project" value="InterPro"/>
</dbReference>
<dbReference type="InterPro" id="IPR034660">
    <property type="entry name" value="DinB/YfiT-like"/>
</dbReference>
<name>C7PWE9_CATAD</name>